<comment type="caution">
    <text evidence="1">The sequence shown here is derived from an EMBL/GenBank/DDBJ whole genome shotgun (WGS) entry which is preliminary data.</text>
</comment>
<reference evidence="1" key="1">
    <citation type="submission" date="2019-10" db="EMBL/GenBank/DDBJ databases">
        <title>Draft genome sequece of Microseira wollei NIES-4236.</title>
        <authorList>
            <person name="Yamaguchi H."/>
            <person name="Suzuki S."/>
            <person name="Kawachi M."/>
        </authorList>
    </citation>
    <scope>NUCLEOTIDE SEQUENCE</scope>
    <source>
        <strain evidence="1">NIES-4236</strain>
    </source>
</reference>
<dbReference type="InterPro" id="IPR011050">
    <property type="entry name" value="Pectin_lyase_fold/virulence"/>
</dbReference>
<evidence type="ECO:0000313" key="2">
    <source>
        <dbReference type="Proteomes" id="UP001050975"/>
    </source>
</evidence>
<organism evidence="1 2">
    <name type="scientific">Microseira wollei NIES-4236</name>
    <dbReference type="NCBI Taxonomy" id="2530354"/>
    <lineage>
        <taxon>Bacteria</taxon>
        <taxon>Bacillati</taxon>
        <taxon>Cyanobacteriota</taxon>
        <taxon>Cyanophyceae</taxon>
        <taxon>Oscillatoriophycideae</taxon>
        <taxon>Aerosakkonematales</taxon>
        <taxon>Aerosakkonemataceae</taxon>
        <taxon>Microseira</taxon>
    </lineage>
</organism>
<accession>A0AAV3X7U8</accession>
<dbReference type="Proteomes" id="UP001050975">
    <property type="component" value="Unassembled WGS sequence"/>
</dbReference>
<gene>
    <name evidence="1" type="ORF">MiSe_21040</name>
</gene>
<dbReference type="Gene3D" id="2.160.20.10">
    <property type="entry name" value="Single-stranded right-handed beta-helix, Pectin lyase-like"/>
    <property type="match status" value="3"/>
</dbReference>
<keyword evidence="2" id="KW-1185">Reference proteome</keyword>
<dbReference type="EMBL" id="BLAY01000026">
    <property type="protein sequence ID" value="GET37351.1"/>
    <property type="molecule type" value="Genomic_DNA"/>
</dbReference>
<dbReference type="AlphaFoldDB" id="A0AAV3X7U8"/>
<evidence type="ECO:0000313" key="1">
    <source>
        <dbReference type="EMBL" id="GET37351.1"/>
    </source>
</evidence>
<name>A0AAV3X7U8_9CYAN</name>
<dbReference type="RefSeq" id="WP_226578671.1">
    <property type="nucleotide sequence ID" value="NZ_BLAY01000026.1"/>
</dbReference>
<proteinExistence type="predicted"/>
<protein>
    <submittedName>
        <fullName evidence="1">Filamentous hemagglutinin outer membrane protein</fullName>
    </submittedName>
</protein>
<dbReference type="SUPFAM" id="SSF51126">
    <property type="entry name" value="Pectin lyase-like"/>
    <property type="match status" value="4"/>
</dbReference>
<sequence length="735" mass="74046">MRATESIDLDGTGSNSFISNRINAISSGTGNAGNVRIETGRLTIRNGAALGTATQSAGNGGNVSINATQSVEFSGSTSGIVAGSVNGATGDAGNVTINTGQLTLGDGGVIATLSVGAGKAGNVTIDADRSVELSGAYRGIAAGASGTGDAGNVTINTARLIVRNGARVAAFTTSDGNAGNITVNAGESVELIGTSPDGGSQSSLVVVTSGVGNAGKVRINTGRLIVRDGGGVFAGTFGNGNAGNITVNAGESVELIGTSANGQNISFLLAAANIGAGNAGNITIETRRLIATDGALISASTLGGDAGNMTIDAAESVELIGTSGARQNETSLLAITTRGNGDAGKVRINTGQLIVRDGATVAAGTLLGRGNGGTIAINAQQLIVQNGATIAAGSLVSEGDAGTIAINASELVELSGSEQPSSIGAGTQNGGKAGDVTIQTGQLIVRDRSRINVSSIRFDVPQEELSPIQLAQLQQAGLTDLLNRDPGDPGSINITARSLRLDNQSDLNASSETGNGGNITVRSRNIQLRRQSLFSAAGSPTRVTKEGSIDINTQSLVLLEGSSIITSANDPQGGSNIDIKPRNDLGLALFQSADSIINARGQLNIEGDIQPPHPNIPQIEVVDATNLIADRCAPARQGSSFVVTGRGGIPASPDQPLGGENLLVDLVTVDTGEQGSSVAQASRLWEQRSKMPNTNNEIVEATGWIINEQGQVVLVAAHTAAAYNPEIKPINCHVR</sequence>
<dbReference type="InterPro" id="IPR012334">
    <property type="entry name" value="Pectin_lyas_fold"/>
</dbReference>